<protein>
    <recommendedName>
        <fullName evidence="9">Major facilitator superfamily (MFS) profile domain-containing protein</fullName>
    </recommendedName>
</protein>
<evidence type="ECO:0000256" key="3">
    <source>
        <dbReference type="ARBA" id="ARBA00022692"/>
    </source>
</evidence>
<reference evidence="10" key="1">
    <citation type="submission" date="2022-11" db="EMBL/GenBank/DDBJ databases">
        <authorList>
            <person name="Petersen C."/>
        </authorList>
    </citation>
    <scope>NUCLEOTIDE SEQUENCE</scope>
    <source>
        <strain evidence="10">IBT 30069</strain>
    </source>
</reference>
<evidence type="ECO:0000259" key="9">
    <source>
        <dbReference type="PROSITE" id="PS50850"/>
    </source>
</evidence>
<comment type="subcellular location">
    <subcellularLocation>
        <location evidence="1">Membrane</location>
        <topology evidence="1">Multi-pass membrane protein</topology>
    </subcellularLocation>
</comment>
<evidence type="ECO:0000256" key="4">
    <source>
        <dbReference type="ARBA" id="ARBA00022989"/>
    </source>
</evidence>
<evidence type="ECO:0000256" key="1">
    <source>
        <dbReference type="ARBA" id="ARBA00004141"/>
    </source>
</evidence>
<feature type="transmembrane region" description="Helical" evidence="8">
    <location>
        <begin position="396"/>
        <end position="414"/>
    </location>
</feature>
<dbReference type="EMBL" id="JAPQKH010000003">
    <property type="protein sequence ID" value="KAJ5106557.1"/>
    <property type="molecule type" value="Genomic_DNA"/>
</dbReference>
<feature type="transmembrane region" description="Helical" evidence="8">
    <location>
        <begin position="312"/>
        <end position="336"/>
    </location>
</feature>
<keyword evidence="3 8" id="KW-0812">Transmembrane</keyword>
<dbReference type="InterPro" id="IPR036259">
    <property type="entry name" value="MFS_trans_sf"/>
</dbReference>
<dbReference type="CDD" id="cd17502">
    <property type="entry name" value="MFS_Azr1_MDR_like"/>
    <property type="match status" value="1"/>
</dbReference>
<feature type="transmembrane region" description="Helical" evidence="8">
    <location>
        <begin position="356"/>
        <end position="376"/>
    </location>
</feature>
<dbReference type="PANTHER" id="PTHR23501:SF193">
    <property type="entry name" value="MULTIDRUG TRANSPORTER, PUTATIVE (AFU_ORTHOLOGUE AFUA_8G00940)-RELATED"/>
    <property type="match status" value="1"/>
</dbReference>
<feature type="transmembrane region" description="Helical" evidence="8">
    <location>
        <begin position="450"/>
        <end position="472"/>
    </location>
</feature>
<proteinExistence type="inferred from homology"/>
<name>A0A9W9FUF1_9EURO</name>
<sequence>MNQQDIGKEWKVESDSIPAASDSSMTTMDRPSNPEFFSKEENSDSGASAIKQPTKDEDSGQDELSKQASKPGDHVPEDERVYLTGFELVAAMAAIVLVTFLMLLDLSIISTAIPTITNHFHSLADVGWYASSYQIANACLQPLTGKVYTHFNTKWSYLGFFLLFELGSLLCAISTSSKMLIIARAVAGMGGSGMMNGSITIVAASVPLHKSPAMIGILMGLSNIGVVAGPLLGGALTEKVSWRWCFYINLPVGGLVAFIMAFIRVPEPLIKPPIRQAAVTILNEFDLIGFALFTPAAIQLLLALSYGSGGNFAWGSATIIGLFCGSGATFIVFLLWEHHKGPKAMVPLKMIAKRKVWSSCLLMMGLAGTVIISSYYLPIYFQSVHNDSPIRSGVSMLPLMLGQVVFSVVSGLMIGRVGYYMPFAIFGGALAAIGGGLLSSMTPNTSTGKWVGYQLMSGAGRGFAFQVPIIAIQNSLPYQEISMGMAILVFCQTMAGAVIITIANVIFDTGLNSTLVKYAPNANAKAVVAAGATGFRSVVSEADIPGVIRAYAKSFDYTSYLNAGVAAVIFLAAFGTGWVDIRKKKKPLEKV</sequence>
<feature type="region of interest" description="Disordered" evidence="7">
    <location>
        <begin position="1"/>
        <end position="76"/>
    </location>
</feature>
<keyword evidence="11" id="KW-1185">Reference proteome</keyword>
<evidence type="ECO:0000256" key="2">
    <source>
        <dbReference type="ARBA" id="ARBA00007520"/>
    </source>
</evidence>
<feature type="compositionally biased region" description="Basic and acidic residues" evidence="7">
    <location>
        <begin position="1"/>
        <end position="14"/>
    </location>
</feature>
<comment type="caution">
    <text evidence="10">The sequence shown here is derived from an EMBL/GenBank/DDBJ whole genome shotgun (WGS) entry which is preliminary data.</text>
</comment>
<feature type="transmembrane region" description="Helical" evidence="8">
    <location>
        <begin position="155"/>
        <end position="175"/>
    </location>
</feature>
<dbReference type="InterPro" id="IPR011701">
    <property type="entry name" value="MFS"/>
</dbReference>
<feature type="transmembrane region" description="Helical" evidence="8">
    <location>
        <begin position="560"/>
        <end position="581"/>
    </location>
</feature>
<dbReference type="Pfam" id="PF07690">
    <property type="entry name" value="MFS_1"/>
    <property type="match status" value="1"/>
</dbReference>
<evidence type="ECO:0000256" key="8">
    <source>
        <dbReference type="SAM" id="Phobius"/>
    </source>
</evidence>
<dbReference type="FunFam" id="1.20.1250.20:FF:000196">
    <property type="entry name" value="MFS toxin efflux pump (AflT)"/>
    <property type="match status" value="1"/>
</dbReference>
<dbReference type="InterPro" id="IPR020846">
    <property type="entry name" value="MFS_dom"/>
</dbReference>
<keyword evidence="6" id="KW-0325">Glycoprotein</keyword>
<gene>
    <name evidence="10" type="ORF">N7456_003232</name>
</gene>
<dbReference type="Proteomes" id="UP001149165">
    <property type="component" value="Unassembled WGS sequence"/>
</dbReference>
<evidence type="ECO:0000256" key="5">
    <source>
        <dbReference type="ARBA" id="ARBA00023136"/>
    </source>
</evidence>
<organism evidence="10 11">
    <name type="scientific">Penicillium angulare</name>
    <dbReference type="NCBI Taxonomy" id="116970"/>
    <lineage>
        <taxon>Eukaryota</taxon>
        <taxon>Fungi</taxon>
        <taxon>Dikarya</taxon>
        <taxon>Ascomycota</taxon>
        <taxon>Pezizomycotina</taxon>
        <taxon>Eurotiomycetes</taxon>
        <taxon>Eurotiomycetidae</taxon>
        <taxon>Eurotiales</taxon>
        <taxon>Aspergillaceae</taxon>
        <taxon>Penicillium</taxon>
    </lineage>
</organism>
<feature type="transmembrane region" description="Helical" evidence="8">
    <location>
        <begin position="244"/>
        <end position="265"/>
    </location>
</feature>
<evidence type="ECO:0000256" key="7">
    <source>
        <dbReference type="SAM" id="MobiDB-lite"/>
    </source>
</evidence>
<feature type="domain" description="Major facilitator superfamily (MFS) profile" evidence="9">
    <location>
        <begin position="91"/>
        <end position="543"/>
    </location>
</feature>
<reference evidence="10" key="2">
    <citation type="journal article" date="2023" name="IMA Fungus">
        <title>Comparative genomic study of the Penicillium genus elucidates a diverse pangenome and 15 lateral gene transfer events.</title>
        <authorList>
            <person name="Petersen C."/>
            <person name="Sorensen T."/>
            <person name="Nielsen M.R."/>
            <person name="Sondergaard T.E."/>
            <person name="Sorensen J.L."/>
            <person name="Fitzpatrick D.A."/>
            <person name="Frisvad J.C."/>
            <person name="Nielsen K.L."/>
        </authorList>
    </citation>
    <scope>NUCLEOTIDE SEQUENCE</scope>
    <source>
        <strain evidence="10">IBT 30069</strain>
    </source>
</reference>
<keyword evidence="5 8" id="KW-0472">Membrane</keyword>
<dbReference type="AlphaFoldDB" id="A0A9W9FUF1"/>
<evidence type="ECO:0000313" key="10">
    <source>
        <dbReference type="EMBL" id="KAJ5106557.1"/>
    </source>
</evidence>
<dbReference type="GO" id="GO:0005886">
    <property type="term" value="C:plasma membrane"/>
    <property type="evidence" value="ECO:0007669"/>
    <property type="project" value="TreeGrafter"/>
</dbReference>
<dbReference type="PROSITE" id="PS50850">
    <property type="entry name" value="MFS"/>
    <property type="match status" value="1"/>
</dbReference>
<feature type="transmembrane region" description="Helical" evidence="8">
    <location>
        <begin position="419"/>
        <end position="438"/>
    </location>
</feature>
<evidence type="ECO:0000313" key="11">
    <source>
        <dbReference type="Proteomes" id="UP001149165"/>
    </source>
</evidence>
<feature type="transmembrane region" description="Helical" evidence="8">
    <location>
        <begin position="181"/>
        <end position="206"/>
    </location>
</feature>
<feature type="transmembrane region" description="Helical" evidence="8">
    <location>
        <begin position="81"/>
        <end position="104"/>
    </location>
</feature>
<keyword evidence="4 8" id="KW-1133">Transmembrane helix</keyword>
<dbReference type="PRINTS" id="PR01036">
    <property type="entry name" value="TCRTETB"/>
</dbReference>
<comment type="similarity">
    <text evidence="2">Belongs to the major facilitator superfamily. TCR/Tet family.</text>
</comment>
<dbReference type="SUPFAM" id="SSF103473">
    <property type="entry name" value="MFS general substrate transporter"/>
    <property type="match status" value="1"/>
</dbReference>
<dbReference type="PANTHER" id="PTHR23501">
    <property type="entry name" value="MAJOR FACILITATOR SUPERFAMILY"/>
    <property type="match status" value="1"/>
</dbReference>
<dbReference type="Gene3D" id="1.20.1250.20">
    <property type="entry name" value="MFS general substrate transporter like domains"/>
    <property type="match status" value="2"/>
</dbReference>
<accession>A0A9W9FUF1</accession>
<feature type="transmembrane region" description="Helical" evidence="8">
    <location>
        <begin position="213"/>
        <end position="232"/>
    </location>
</feature>
<dbReference type="OrthoDB" id="10021397at2759"/>
<feature type="transmembrane region" description="Helical" evidence="8">
    <location>
        <begin position="484"/>
        <end position="507"/>
    </location>
</feature>
<evidence type="ECO:0000256" key="6">
    <source>
        <dbReference type="ARBA" id="ARBA00023180"/>
    </source>
</evidence>
<dbReference type="GO" id="GO:0022857">
    <property type="term" value="F:transmembrane transporter activity"/>
    <property type="evidence" value="ECO:0007669"/>
    <property type="project" value="InterPro"/>
</dbReference>
<feature type="compositionally biased region" description="Polar residues" evidence="7">
    <location>
        <begin position="21"/>
        <end position="30"/>
    </location>
</feature>